<evidence type="ECO:0000313" key="1">
    <source>
        <dbReference type="EMBL" id="CEG42345.1"/>
    </source>
</evidence>
<accession>A0A0P1AMB8</accession>
<dbReference type="RefSeq" id="XP_024578714.1">
    <property type="nucleotide sequence ID" value="XM_024728215.1"/>
</dbReference>
<evidence type="ECO:0000313" key="2">
    <source>
        <dbReference type="Proteomes" id="UP000054928"/>
    </source>
</evidence>
<reference evidence="2" key="1">
    <citation type="submission" date="2014-09" db="EMBL/GenBank/DDBJ databases">
        <authorList>
            <person name="Sharma Rahul"/>
            <person name="Thines Marco"/>
        </authorList>
    </citation>
    <scope>NUCLEOTIDE SEQUENCE [LARGE SCALE GENOMIC DNA]</scope>
</reference>
<dbReference type="EMBL" id="CCYD01000610">
    <property type="protein sequence ID" value="CEG42345.1"/>
    <property type="molecule type" value="Genomic_DNA"/>
</dbReference>
<protein>
    <submittedName>
        <fullName evidence="1">Uncharacterized protein</fullName>
    </submittedName>
</protein>
<organism evidence="1 2">
    <name type="scientific">Plasmopara halstedii</name>
    <name type="common">Downy mildew of sunflower</name>
    <dbReference type="NCBI Taxonomy" id="4781"/>
    <lineage>
        <taxon>Eukaryota</taxon>
        <taxon>Sar</taxon>
        <taxon>Stramenopiles</taxon>
        <taxon>Oomycota</taxon>
        <taxon>Peronosporomycetes</taxon>
        <taxon>Peronosporales</taxon>
        <taxon>Peronosporaceae</taxon>
        <taxon>Plasmopara</taxon>
    </lineage>
</organism>
<dbReference type="Proteomes" id="UP000054928">
    <property type="component" value="Unassembled WGS sequence"/>
</dbReference>
<keyword evidence="2" id="KW-1185">Reference proteome</keyword>
<dbReference type="AlphaFoldDB" id="A0A0P1AMB8"/>
<dbReference type="GeneID" id="36407679"/>
<sequence>MTCPLLGHPVYARLHLWMVIRRINGKFIKCTERTKHVLYCYKPQEVYQLKLGNLFILAFVARLLH</sequence>
<proteinExistence type="predicted"/>
<name>A0A0P1AMB8_PLAHL</name>